<evidence type="ECO:0000313" key="4">
    <source>
        <dbReference type="Proteomes" id="UP000504604"/>
    </source>
</evidence>
<dbReference type="KEGG" id="sind:105156918"/>
<dbReference type="InParanoid" id="A0A6I9SVL2"/>
<keyword evidence="4" id="KW-1185">Reference proteome</keyword>
<dbReference type="OrthoDB" id="674948at2759"/>
<dbReference type="GeneID" id="105156918"/>
<gene>
    <name evidence="5" type="primary">LOC105156918</name>
</gene>
<dbReference type="SUPFAM" id="SSF51735">
    <property type="entry name" value="NAD(P)-binding Rossmann-fold domains"/>
    <property type="match status" value="1"/>
</dbReference>
<dbReference type="FunCoup" id="A0A6I9SVL2">
    <property type="interactions" value="1048"/>
</dbReference>
<name>A0A6I9SVL2_SESIN</name>
<dbReference type="Gene3D" id="3.40.50.720">
    <property type="entry name" value="NAD(P)-binding Rossmann-like Domain"/>
    <property type="match status" value="1"/>
</dbReference>
<sequence>MGTTKFGIASCAEFVGSSQKVNSACLSYPSLGYSSLSFAGRFGSAAFRRSRSTVALRASFTPVSVRVSASSATGMPNGELEASSTRVIGASDLLIVGPGVLGRIVAEIWLKEHPGSQVYGQTLTSDHHNELIELGISPCLKGTQVAHKFPYVIFCAPPSRNSDYPGEVREATLKWNGEGSFLFTSSSATYDCSDNGYCDEDTPVVPVGRSPRTDKLLNVEKVVLEADGCILRLAGLYKAGRGAHTYWLKQGSVDIRPDHILNLIHYEDAASLAISILKRKLHGRIFLGCDNNPLSRKEVMELVNKSGKYNQKFEGFTGTTGPLGKKLNNSKTRAELGWEPKYPSFAQFLESL</sequence>
<organism evidence="4 5">
    <name type="scientific">Sesamum indicum</name>
    <name type="common">Oriental sesame</name>
    <name type="synonym">Sesamum orientale</name>
    <dbReference type="NCBI Taxonomy" id="4182"/>
    <lineage>
        <taxon>Eukaryota</taxon>
        <taxon>Viridiplantae</taxon>
        <taxon>Streptophyta</taxon>
        <taxon>Embryophyta</taxon>
        <taxon>Tracheophyta</taxon>
        <taxon>Spermatophyta</taxon>
        <taxon>Magnoliopsida</taxon>
        <taxon>eudicotyledons</taxon>
        <taxon>Gunneridae</taxon>
        <taxon>Pentapetalae</taxon>
        <taxon>asterids</taxon>
        <taxon>lamiids</taxon>
        <taxon>Lamiales</taxon>
        <taxon>Pedaliaceae</taxon>
        <taxon>Sesamum</taxon>
    </lineage>
</organism>
<accession>A0A6I9SVL2</accession>
<dbReference type="PANTHER" id="PTHR43574">
    <property type="entry name" value="EPIMERASE-RELATED"/>
    <property type="match status" value="1"/>
</dbReference>
<dbReference type="AlphaFoldDB" id="A0A6I9SVL2"/>
<dbReference type="GO" id="GO:0016853">
    <property type="term" value="F:isomerase activity"/>
    <property type="evidence" value="ECO:0007669"/>
    <property type="project" value="UniProtKB-KW"/>
</dbReference>
<reference evidence="5" key="1">
    <citation type="submission" date="2025-08" db="UniProtKB">
        <authorList>
            <consortium name="RefSeq"/>
        </authorList>
    </citation>
    <scope>IDENTIFICATION</scope>
</reference>
<evidence type="ECO:0000256" key="3">
    <source>
        <dbReference type="ARBA" id="ARBA00023235"/>
    </source>
</evidence>
<protein>
    <submittedName>
        <fullName evidence="5">Uncharacterized protein LOC105156918</fullName>
    </submittedName>
</protein>
<keyword evidence="3" id="KW-0413">Isomerase</keyword>
<keyword evidence="2" id="KW-0520">NAD</keyword>
<evidence type="ECO:0000313" key="5">
    <source>
        <dbReference type="RefSeq" id="XP_011071481.1"/>
    </source>
</evidence>
<dbReference type="InterPro" id="IPR036291">
    <property type="entry name" value="NAD(P)-bd_dom_sf"/>
</dbReference>
<dbReference type="RefSeq" id="XP_011071481.1">
    <property type="nucleotide sequence ID" value="XM_011073179.2"/>
</dbReference>
<evidence type="ECO:0000256" key="2">
    <source>
        <dbReference type="ARBA" id="ARBA00023027"/>
    </source>
</evidence>
<comment type="similarity">
    <text evidence="1">Belongs to the NAD(P)-dependent epimerase/dehydratase family.</text>
</comment>
<dbReference type="Proteomes" id="UP000504604">
    <property type="component" value="Linkage group LG3"/>
</dbReference>
<proteinExistence type="inferred from homology"/>
<evidence type="ECO:0000256" key="1">
    <source>
        <dbReference type="ARBA" id="ARBA00007637"/>
    </source>
</evidence>